<dbReference type="Pfam" id="PF00443">
    <property type="entry name" value="UCH"/>
    <property type="match status" value="1"/>
</dbReference>
<comment type="caution">
    <text evidence="2">The sequence shown here is derived from an EMBL/GenBank/DDBJ whole genome shotgun (WGS) entry which is preliminary data.</text>
</comment>
<feature type="domain" description="USP" evidence="1">
    <location>
        <begin position="1"/>
        <end position="65"/>
    </location>
</feature>
<protein>
    <recommendedName>
        <fullName evidence="1">USP domain-containing protein</fullName>
    </recommendedName>
</protein>
<dbReference type="PROSITE" id="PS50235">
    <property type="entry name" value="USP_3"/>
    <property type="match status" value="1"/>
</dbReference>
<dbReference type="EMBL" id="QGKX02000996">
    <property type="protein sequence ID" value="KAF3557876.1"/>
    <property type="molecule type" value="Genomic_DNA"/>
</dbReference>
<dbReference type="Gene3D" id="3.90.70.10">
    <property type="entry name" value="Cysteine proteinases"/>
    <property type="match status" value="1"/>
</dbReference>
<sequence>MLAGLVENSGTMRRGHYVAYIRGDDKERRDASVWYRASDSFVRTVSFEKFFVLRRISYSTNLSENSQQASIFCCSSFTVCAGE</sequence>
<dbReference type="SUPFAM" id="SSF54001">
    <property type="entry name" value="Cysteine proteinases"/>
    <property type="match status" value="1"/>
</dbReference>
<dbReference type="Proteomes" id="UP000712600">
    <property type="component" value="Unassembled WGS sequence"/>
</dbReference>
<accession>A0A8S9QXX1</accession>
<proteinExistence type="predicted"/>
<evidence type="ECO:0000259" key="1">
    <source>
        <dbReference type="PROSITE" id="PS50235"/>
    </source>
</evidence>
<evidence type="ECO:0000313" key="3">
    <source>
        <dbReference type="Proteomes" id="UP000712600"/>
    </source>
</evidence>
<organism evidence="2 3">
    <name type="scientific">Brassica cretica</name>
    <name type="common">Mustard</name>
    <dbReference type="NCBI Taxonomy" id="69181"/>
    <lineage>
        <taxon>Eukaryota</taxon>
        <taxon>Viridiplantae</taxon>
        <taxon>Streptophyta</taxon>
        <taxon>Embryophyta</taxon>
        <taxon>Tracheophyta</taxon>
        <taxon>Spermatophyta</taxon>
        <taxon>Magnoliopsida</taxon>
        <taxon>eudicotyledons</taxon>
        <taxon>Gunneridae</taxon>
        <taxon>Pentapetalae</taxon>
        <taxon>rosids</taxon>
        <taxon>malvids</taxon>
        <taxon>Brassicales</taxon>
        <taxon>Brassicaceae</taxon>
        <taxon>Brassiceae</taxon>
        <taxon>Brassica</taxon>
    </lineage>
</organism>
<evidence type="ECO:0000313" key="2">
    <source>
        <dbReference type="EMBL" id="KAF3557876.1"/>
    </source>
</evidence>
<dbReference type="InterPro" id="IPR001394">
    <property type="entry name" value="Peptidase_C19_UCH"/>
</dbReference>
<dbReference type="InterPro" id="IPR028889">
    <property type="entry name" value="USP"/>
</dbReference>
<dbReference type="AlphaFoldDB" id="A0A8S9QXX1"/>
<dbReference type="GO" id="GO:0016579">
    <property type="term" value="P:protein deubiquitination"/>
    <property type="evidence" value="ECO:0007669"/>
    <property type="project" value="InterPro"/>
</dbReference>
<name>A0A8S9QXX1_BRACR</name>
<gene>
    <name evidence="2" type="ORF">F2Q69_00011438</name>
</gene>
<dbReference type="InterPro" id="IPR038765">
    <property type="entry name" value="Papain-like_cys_pep_sf"/>
</dbReference>
<dbReference type="GO" id="GO:0004843">
    <property type="term" value="F:cysteine-type deubiquitinase activity"/>
    <property type="evidence" value="ECO:0007669"/>
    <property type="project" value="InterPro"/>
</dbReference>
<reference evidence="2" key="1">
    <citation type="submission" date="2019-12" db="EMBL/GenBank/DDBJ databases">
        <title>Genome sequencing and annotation of Brassica cretica.</title>
        <authorList>
            <person name="Studholme D.J."/>
            <person name="Sarris P."/>
        </authorList>
    </citation>
    <scope>NUCLEOTIDE SEQUENCE</scope>
    <source>
        <strain evidence="2">PFS-109/04</strain>
        <tissue evidence="2">Leaf</tissue>
    </source>
</reference>